<keyword evidence="4" id="KW-0809">Transit peptide</keyword>
<evidence type="ECO:0000256" key="1">
    <source>
        <dbReference type="ARBA" id="ARBA00004443"/>
    </source>
</evidence>
<evidence type="ECO:0000256" key="3">
    <source>
        <dbReference type="ARBA" id="ARBA00022792"/>
    </source>
</evidence>
<dbReference type="Pfam" id="PF10231">
    <property type="entry name" value="COA8"/>
    <property type="match status" value="1"/>
</dbReference>
<dbReference type="PANTHER" id="PTHR31107:SF2">
    <property type="entry name" value="CYTOCHROME C OXIDASE ASSEMBLY FACTOR 8"/>
    <property type="match status" value="1"/>
</dbReference>
<keyword evidence="7" id="KW-0175">Coiled coil</keyword>
<dbReference type="InterPro" id="IPR018796">
    <property type="entry name" value="COA8"/>
</dbReference>
<proteinExistence type="inferred from homology"/>
<comment type="similarity">
    <text evidence="2">Belongs to the COA8 family.</text>
</comment>
<dbReference type="GO" id="GO:0097193">
    <property type="term" value="P:intrinsic apoptotic signaling pathway"/>
    <property type="evidence" value="ECO:0007669"/>
    <property type="project" value="InterPro"/>
</dbReference>
<keyword evidence="5" id="KW-0496">Mitochondrion</keyword>
<name>A0AAW2H9M4_9NEOP</name>
<protein>
    <recommendedName>
        <fullName evidence="9">APOPT family protein CG14806, mitochondrial</fullName>
    </recommendedName>
</protein>
<reference evidence="8" key="1">
    <citation type="journal article" date="2024" name="Gigascience">
        <title>Chromosome-level genome of the poultry shaft louse Menopon gallinae provides insight into the host-switching and adaptive evolution of parasitic lice.</title>
        <authorList>
            <person name="Xu Y."/>
            <person name="Ma L."/>
            <person name="Liu S."/>
            <person name="Liang Y."/>
            <person name="Liu Q."/>
            <person name="He Z."/>
            <person name="Tian L."/>
            <person name="Duan Y."/>
            <person name="Cai W."/>
            <person name="Li H."/>
            <person name="Song F."/>
        </authorList>
    </citation>
    <scope>NUCLEOTIDE SEQUENCE</scope>
    <source>
        <strain evidence="8">Cailab_2023a</strain>
    </source>
</reference>
<sequence>MNKTKLISRALHSVKQKQQSSLQQQCDLISPPNPVTNLRQVKLAVRENETELEKLLRQKEEELHLWNEGFWKKHNESFVEEKQNFINNVIKRKGGSKENVTSDELSIFYKDFLDKNWRNHFNYNINWCKQHFYVTFLDFRVRLQRLLKKITTVN</sequence>
<dbReference type="AlphaFoldDB" id="A0AAW2H9M4"/>
<evidence type="ECO:0000256" key="6">
    <source>
        <dbReference type="ARBA" id="ARBA00023136"/>
    </source>
</evidence>
<dbReference type="PANTHER" id="PTHR31107">
    <property type="entry name" value="APOPTOGENIC PROTEIN 1, MITOCHONDRIAL"/>
    <property type="match status" value="1"/>
</dbReference>
<evidence type="ECO:0000256" key="2">
    <source>
        <dbReference type="ARBA" id="ARBA00005453"/>
    </source>
</evidence>
<dbReference type="EMBL" id="JARGDH010000005">
    <property type="protein sequence ID" value="KAL0266549.1"/>
    <property type="molecule type" value="Genomic_DNA"/>
</dbReference>
<evidence type="ECO:0000313" key="8">
    <source>
        <dbReference type="EMBL" id="KAL0266549.1"/>
    </source>
</evidence>
<organism evidence="8">
    <name type="scientific">Menopon gallinae</name>
    <name type="common">poultry shaft louse</name>
    <dbReference type="NCBI Taxonomy" id="328185"/>
    <lineage>
        <taxon>Eukaryota</taxon>
        <taxon>Metazoa</taxon>
        <taxon>Ecdysozoa</taxon>
        <taxon>Arthropoda</taxon>
        <taxon>Hexapoda</taxon>
        <taxon>Insecta</taxon>
        <taxon>Pterygota</taxon>
        <taxon>Neoptera</taxon>
        <taxon>Paraneoptera</taxon>
        <taxon>Psocodea</taxon>
        <taxon>Troctomorpha</taxon>
        <taxon>Phthiraptera</taxon>
        <taxon>Amblycera</taxon>
        <taxon>Menoponidae</taxon>
        <taxon>Menopon</taxon>
    </lineage>
</organism>
<evidence type="ECO:0000256" key="7">
    <source>
        <dbReference type="SAM" id="Coils"/>
    </source>
</evidence>
<keyword evidence="6" id="KW-0472">Membrane</keyword>
<evidence type="ECO:0008006" key="9">
    <source>
        <dbReference type="Google" id="ProtNLM"/>
    </source>
</evidence>
<dbReference type="GO" id="GO:0005743">
    <property type="term" value="C:mitochondrial inner membrane"/>
    <property type="evidence" value="ECO:0007669"/>
    <property type="project" value="UniProtKB-SubCell"/>
</dbReference>
<evidence type="ECO:0000256" key="5">
    <source>
        <dbReference type="ARBA" id="ARBA00023128"/>
    </source>
</evidence>
<accession>A0AAW2H9M4</accession>
<comment type="caution">
    <text evidence="8">The sequence shown here is derived from an EMBL/GenBank/DDBJ whole genome shotgun (WGS) entry which is preliminary data.</text>
</comment>
<keyword evidence="3" id="KW-0999">Mitochondrion inner membrane</keyword>
<comment type="subcellular location">
    <subcellularLocation>
        <location evidence="1">Mitochondrion inner membrane</location>
        <topology evidence="1">Peripheral membrane protein</topology>
        <orientation evidence="1">Matrix side</orientation>
    </subcellularLocation>
</comment>
<gene>
    <name evidence="8" type="ORF">PYX00_009059</name>
</gene>
<evidence type="ECO:0000256" key="4">
    <source>
        <dbReference type="ARBA" id="ARBA00022946"/>
    </source>
</evidence>
<feature type="coiled-coil region" evidence="7">
    <location>
        <begin position="38"/>
        <end position="65"/>
    </location>
</feature>